<protein>
    <submittedName>
        <fullName evidence="1">Uncharacterized protein</fullName>
    </submittedName>
</protein>
<reference evidence="1" key="1">
    <citation type="submission" date="2020-05" db="EMBL/GenBank/DDBJ databases">
        <title>WGS assembly of Panicum virgatum.</title>
        <authorList>
            <person name="Lovell J.T."/>
            <person name="Jenkins J."/>
            <person name="Shu S."/>
            <person name="Juenger T.E."/>
            <person name="Schmutz J."/>
        </authorList>
    </citation>
    <scope>NUCLEOTIDE SEQUENCE</scope>
    <source>
        <strain evidence="1">AP13</strain>
    </source>
</reference>
<evidence type="ECO:0000313" key="2">
    <source>
        <dbReference type="Proteomes" id="UP000823388"/>
    </source>
</evidence>
<organism evidence="1 2">
    <name type="scientific">Panicum virgatum</name>
    <name type="common">Blackwell switchgrass</name>
    <dbReference type="NCBI Taxonomy" id="38727"/>
    <lineage>
        <taxon>Eukaryota</taxon>
        <taxon>Viridiplantae</taxon>
        <taxon>Streptophyta</taxon>
        <taxon>Embryophyta</taxon>
        <taxon>Tracheophyta</taxon>
        <taxon>Spermatophyta</taxon>
        <taxon>Magnoliopsida</taxon>
        <taxon>Liliopsida</taxon>
        <taxon>Poales</taxon>
        <taxon>Poaceae</taxon>
        <taxon>PACMAD clade</taxon>
        <taxon>Panicoideae</taxon>
        <taxon>Panicodae</taxon>
        <taxon>Paniceae</taxon>
        <taxon>Panicinae</taxon>
        <taxon>Panicum</taxon>
        <taxon>Panicum sect. Hiantes</taxon>
    </lineage>
</organism>
<comment type="caution">
    <text evidence="1">The sequence shown here is derived from an EMBL/GenBank/DDBJ whole genome shotgun (WGS) entry which is preliminary data.</text>
</comment>
<dbReference type="EMBL" id="CM029046">
    <property type="protein sequence ID" value="KAG2594518.1"/>
    <property type="molecule type" value="Genomic_DNA"/>
</dbReference>
<proteinExistence type="predicted"/>
<name>A0A8T0SBQ2_PANVG</name>
<dbReference type="AlphaFoldDB" id="A0A8T0SBQ2"/>
<evidence type="ECO:0000313" key="1">
    <source>
        <dbReference type="EMBL" id="KAG2594518.1"/>
    </source>
</evidence>
<gene>
    <name evidence="1" type="ORF">PVAP13_5NG010716</name>
</gene>
<accession>A0A8T0SBQ2</accession>
<dbReference type="Proteomes" id="UP000823388">
    <property type="component" value="Chromosome 5N"/>
</dbReference>
<sequence length="100" mass="10833">MEGNQYDWNACIHCGGRPVISSRWWAAGRAGGRALSNEDDVVDERCDDRAYEGAEPVHPVVLPDAGDDGWAEGQCAAGEDVGADCEEPPKLSRLNRVIIH</sequence>
<keyword evidence="2" id="KW-1185">Reference proteome</keyword>